<feature type="non-terminal residue" evidence="2">
    <location>
        <position position="278"/>
    </location>
</feature>
<dbReference type="InterPro" id="IPR036397">
    <property type="entry name" value="RNaseH_sf"/>
</dbReference>
<dbReference type="PANTHER" id="PTHR47074:SF11">
    <property type="entry name" value="REVERSE TRANSCRIPTASE-LIKE PROTEIN"/>
    <property type="match status" value="1"/>
</dbReference>
<dbReference type="Gene3D" id="3.30.420.10">
    <property type="entry name" value="Ribonuclease H-like superfamily/Ribonuclease H"/>
    <property type="match status" value="1"/>
</dbReference>
<dbReference type="CDD" id="cd06222">
    <property type="entry name" value="RNase_H_like"/>
    <property type="match status" value="1"/>
</dbReference>
<evidence type="ECO:0000313" key="3">
    <source>
        <dbReference type="Proteomes" id="UP001281410"/>
    </source>
</evidence>
<dbReference type="Pfam" id="PF13456">
    <property type="entry name" value="RVT_3"/>
    <property type="match status" value="1"/>
</dbReference>
<evidence type="ECO:0000313" key="2">
    <source>
        <dbReference type="EMBL" id="KAK3225661.1"/>
    </source>
</evidence>
<dbReference type="InterPro" id="IPR012337">
    <property type="entry name" value="RNaseH-like_sf"/>
</dbReference>
<dbReference type="AlphaFoldDB" id="A0AAE0AWN9"/>
<reference evidence="2" key="1">
    <citation type="journal article" date="2023" name="Plant J.">
        <title>Genome sequences and population genomics provide insights into the demographic history, inbreeding, and mutation load of two 'living fossil' tree species of Dipteronia.</title>
        <authorList>
            <person name="Feng Y."/>
            <person name="Comes H.P."/>
            <person name="Chen J."/>
            <person name="Zhu S."/>
            <person name="Lu R."/>
            <person name="Zhang X."/>
            <person name="Li P."/>
            <person name="Qiu J."/>
            <person name="Olsen K.M."/>
            <person name="Qiu Y."/>
        </authorList>
    </citation>
    <scope>NUCLEOTIDE SEQUENCE</scope>
    <source>
        <strain evidence="2">NBL</strain>
    </source>
</reference>
<dbReference type="InterPro" id="IPR052929">
    <property type="entry name" value="RNase_H-like_EbsB-rel"/>
</dbReference>
<accession>A0AAE0AWN9</accession>
<dbReference type="InterPro" id="IPR002156">
    <property type="entry name" value="RNaseH_domain"/>
</dbReference>
<dbReference type="Proteomes" id="UP001281410">
    <property type="component" value="Unassembled WGS sequence"/>
</dbReference>
<dbReference type="PANTHER" id="PTHR47074">
    <property type="entry name" value="BNAC02G40300D PROTEIN"/>
    <property type="match status" value="1"/>
</dbReference>
<comment type="caution">
    <text evidence="2">The sequence shown here is derived from an EMBL/GenBank/DDBJ whole genome shotgun (WGS) entry which is preliminary data.</text>
</comment>
<gene>
    <name evidence="2" type="ORF">Dsin_005523</name>
</gene>
<dbReference type="GO" id="GO:0003676">
    <property type="term" value="F:nucleic acid binding"/>
    <property type="evidence" value="ECO:0007669"/>
    <property type="project" value="InterPro"/>
</dbReference>
<evidence type="ECO:0000259" key="1">
    <source>
        <dbReference type="Pfam" id="PF13456"/>
    </source>
</evidence>
<name>A0AAE0AWN9_9ROSI</name>
<feature type="domain" description="RNase H type-1" evidence="1">
    <location>
        <begin position="156"/>
        <end position="276"/>
    </location>
</feature>
<keyword evidence="3" id="KW-1185">Reference proteome</keyword>
<dbReference type="EMBL" id="JANJYJ010000002">
    <property type="protein sequence ID" value="KAK3225661.1"/>
    <property type="molecule type" value="Genomic_DNA"/>
</dbReference>
<dbReference type="GO" id="GO:0004523">
    <property type="term" value="F:RNA-DNA hybrid ribonuclease activity"/>
    <property type="evidence" value="ECO:0007669"/>
    <property type="project" value="InterPro"/>
</dbReference>
<proteinExistence type="predicted"/>
<protein>
    <recommendedName>
        <fullName evidence="1">RNase H type-1 domain-containing protein</fullName>
    </recommendedName>
</protein>
<dbReference type="InterPro" id="IPR044730">
    <property type="entry name" value="RNase_H-like_dom_plant"/>
</dbReference>
<sequence length="278" mass="30861">GIRWCVGSGSNIRVFSNPWTPRPFGFRPIALSPSVPADLLVRDLLYPSGGGWNIQVLSETLLPSEREVVLVIPVAKLNCQDKMIWHFDKHGEYTVKSGYSDVAFQYCQLWIIWLGERCMFLIAATGVGMIRRHSSSKFKQVNRHWSPPPFGHLTLNVDVAFRSGNVVGVGAVLRDHFGSVRACVELPRLGFFSAEVGELFAIHESMLFLNQMGLQVHCLESDSTIAVSSIKHNPPFSAEGPLLDDIMKLFAHMGCVNCFSIPREGNCVAHSLAKYATM</sequence>
<dbReference type="SUPFAM" id="SSF53098">
    <property type="entry name" value="Ribonuclease H-like"/>
    <property type="match status" value="1"/>
</dbReference>
<organism evidence="2 3">
    <name type="scientific">Dipteronia sinensis</name>
    <dbReference type="NCBI Taxonomy" id="43782"/>
    <lineage>
        <taxon>Eukaryota</taxon>
        <taxon>Viridiplantae</taxon>
        <taxon>Streptophyta</taxon>
        <taxon>Embryophyta</taxon>
        <taxon>Tracheophyta</taxon>
        <taxon>Spermatophyta</taxon>
        <taxon>Magnoliopsida</taxon>
        <taxon>eudicotyledons</taxon>
        <taxon>Gunneridae</taxon>
        <taxon>Pentapetalae</taxon>
        <taxon>rosids</taxon>
        <taxon>malvids</taxon>
        <taxon>Sapindales</taxon>
        <taxon>Sapindaceae</taxon>
        <taxon>Hippocastanoideae</taxon>
        <taxon>Acereae</taxon>
        <taxon>Dipteronia</taxon>
    </lineage>
</organism>